<accession>A0A1D8NHQ4</accession>
<dbReference type="InterPro" id="IPR015421">
    <property type="entry name" value="PyrdxlP-dep_Trfase_major"/>
</dbReference>
<dbReference type="InterPro" id="IPR015424">
    <property type="entry name" value="PyrdxlP-dep_Trfase"/>
</dbReference>
<evidence type="ECO:0000313" key="4">
    <source>
        <dbReference type="EMBL" id="RDW26950.1"/>
    </source>
</evidence>
<dbReference type="Proteomes" id="UP000256601">
    <property type="component" value="Unassembled WGS sequence"/>
</dbReference>
<reference evidence="3 5" key="1">
    <citation type="journal article" date="2016" name="PLoS ONE">
        <title>Sequence Assembly of Yarrowia lipolytica Strain W29/CLIB89 Shows Transposable Element Diversity.</title>
        <authorList>
            <person name="Magnan C."/>
            <person name="Yu J."/>
            <person name="Chang I."/>
            <person name="Jahn E."/>
            <person name="Kanomata Y."/>
            <person name="Wu J."/>
            <person name="Zeller M."/>
            <person name="Oakes M."/>
            <person name="Baldi P."/>
            <person name="Sandmeyer S."/>
        </authorList>
    </citation>
    <scope>NUCLEOTIDE SEQUENCE [LARGE SCALE GENOMIC DNA]</scope>
    <source>
        <strain evidence="3">CLIB89</strain>
        <strain evidence="5">CLIB89(W29)</strain>
    </source>
</reference>
<dbReference type="Gene3D" id="3.90.1150.10">
    <property type="entry name" value="Aspartate Aminotransferase, domain 1"/>
    <property type="match status" value="1"/>
</dbReference>
<dbReference type="RefSeq" id="XP_503727.1">
    <property type="nucleotide sequence ID" value="XM_503727.1"/>
</dbReference>
<dbReference type="GO" id="GO:0016740">
    <property type="term" value="F:transferase activity"/>
    <property type="evidence" value="ECO:0007669"/>
    <property type="project" value="UniProtKB-KW"/>
</dbReference>
<feature type="domain" description="Aminotransferase class V" evidence="2">
    <location>
        <begin position="58"/>
        <end position="304"/>
    </location>
</feature>
<dbReference type="InterPro" id="IPR015422">
    <property type="entry name" value="PyrdxlP-dep_Trfase_small"/>
</dbReference>
<keyword evidence="1" id="KW-0663">Pyridoxal phosphate</keyword>
<dbReference type="AlphaFoldDB" id="A0A1D8NHQ4"/>
<dbReference type="VEuPathDB" id="FungiDB:YALI0_E09262g"/>
<dbReference type="PANTHER" id="PTHR43092">
    <property type="entry name" value="L-CYSTEINE DESULFHYDRASE"/>
    <property type="match status" value="1"/>
</dbReference>
<dbReference type="Gene3D" id="3.40.640.10">
    <property type="entry name" value="Type I PLP-dependent aspartate aminotransferase-like (Major domain)"/>
    <property type="match status" value="1"/>
</dbReference>
<keyword evidence="4" id="KW-0808">Transferase</keyword>
<dbReference type="SUPFAM" id="SSF53383">
    <property type="entry name" value="PLP-dependent transferases"/>
    <property type="match status" value="1"/>
</dbReference>
<dbReference type="VEuPathDB" id="FungiDB:YALI1_E11402g"/>
<dbReference type="GeneID" id="2912527"/>
<dbReference type="PANTHER" id="PTHR43092:SF2">
    <property type="entry name" value="HERCYNYLCYSTEINE SULFOXIDE LYASE"/>
    <property type="match status" value="1"/>
</dbReference>
<dbReference type="EMBL" id="KZ857331">
    <property type="protein sequence ID" value="RDW26950.1"/>
    <property type="molecule type" value="Genomic_DNA"/>
</dbReference>
<organism evidence="3 5">
    <name type="scientific">Yarrowia lipolytica</name>
    <name type="common">Candida lipolytica</name>
    <dbReference type="NCBI Taxonomy" id="4952"/>
    <lineage>
        <taxon>Eukaryota</taxon>
        <taxon>Fungi</taxon>
        <taxon>Dikarya</taxon>
        <taxon>Ascomycota</taxon>
        <taxon>Saccharomycotina</taxon>
        <taxon>Dipodascomycetes</taxon>
        <taxon>Dipodascales</taxon>
        <taxon>Dipodascales incertae sedis</taxon>
        <taxon>Yarrowia</taxon>
    </lineage>
</organism>
<dbReference type="KEGG" id="yli:2912527"/>
<evidence type="ECO:0000313" key="6">
    <source>
        <dbReference type="Proteomes" id="UP000256601"/>
    </source>
</evidence>
<evidence type="ECO:0000313" key="3">
    <source>
        <dbReference type="EMBL" id="AOW05163.1"/>
    </source>
</evidence>
<dbReference type="Pfam" id="PF00266">
    <property type="entry name" value="Aminotran_5"/>
    <property type="match status" value="1"/>
</dbReference>
<protein>
    <submittedName>
        <fullName evidence="4">Pyridoxal phosphate-dependent transferase</fullName>
    </submittedName>
</protein>
<dbReference type="Proteomes" id="UP000182444">
    <property type="component" value="Chromosome 1E"/>
</dbReference>
<evidence type="ECO:0000256" key="1">
    <source>
        <dbReference type="ARBA" id="ARBA00022898"/>
    </source>
</evidence>
<dbReference type="OMA" id="TGNCHKW"/>
<dbReference type="EMBL" id="CP017557">
    <property type="protein sequence ID" value="AOW05163.1"/>
    <property type="molecule type" value="Genomic_DNA"/>
</dbReference>
<proteinExistence type="predicted"/>
<dbReference type="OrthoDB" id="5978656at2759"/>
<reference evidence="4 6" key="2">
    <citation type="submission" date="2018-07" db="EMBL/GenBank/DDBJ databases">
        <title>Draft Genome Assemblies for Five Robust Yarrowia lipolytica Strains Exhibiting High Lipid Production and Pentose Sugar Utilization and Sugar Alcohol Secretion from Undetoxified Lignocellulosic Biomass Hydrolysates.</title>
        <authorList>
            <consortium name="DOE Joint Genome Institute"/>
            <person name="Walker C."/>
            <person name="Ryu S."/>
            <person name="Na H."/>
            <person name="Zane M."/>
            <person name="LaButti K."/>
            <person name="Lipzen A."/>
            <person name="Haridas S."/>
            <person name="Barry K."/>
            <person name="Grigoriev I.V."/>
            <person name="Quarterman J."/>
            <person name="Slininger P."/>
            <person name="Dien B."/>
            <person name="Trinh C.T."/>
        </authorList>
    </citation>
    <scope>NUCLEOTIDE SEQUENCE [LARGE SCALE GENOMIC DNA]</scope>
    <source>
        <strain evidence="4 6">YB392</strain>
    </source>
</reference>
<evidence type="ECO:0000259" key="2">
    <source>
        <dbReference type="Pfam" id="PF00266"/>
    </source>
</evidence>
<dbReference type="eggNOG" id="KOG1549">
    <property type="taxonomic scope" value="Eukaryota"/>
</dbReference>
<sequence length="419" mass="47492">MTTTFGHTARHKFWDFDSQNTPLNHGSFGATPKDVEEKRFELIRKIEKNTDKFMRVDLYKMEDETRELVSKWINSEKLNTVFVPNASVGFNTVIRSLPLKEGDVIVHCSTLYGACDKTLQFMENRYGVKSAKVDITYPEDSDKDIVEKFRKVIKENPKTKMVIFDTVSSMPGCLLPFNELTQLCKDLDVLSFIDGAHGIGLVELNLKENEPDFFVSNLHKWGYVPRGAAVLVVAKKHHNKIHTLPVSHTYLDDEFEAASELDKSRRLVDRFTFVGTTDFSTHLSTPAAVKFREQIGGEEAIRNYCFELAKKVGTFAADFFGTEVLENAAGTLTTAMVNIRLPVSEKWLNEASAEDKEHLLQVINTYPLENFDTFVPPVFHNGKLYIRLSCQVYNELSDYKVGVQSVKEALKQVPGVLAE</sequence>
<dbReference type="InterPro" id="IPR000192">
    <property type="entry name" value="Aminotrans_V_dom"/>
</dbReference>
<gene>
    <name evidence="4" type="ORF">B0I71DRAFT_27452</name>
    <name evidence="3" type="ORF">YALI1_E11402g</name>
</gene>
<name>A0A1D8NHQ4_YARLL</name>
<evidence type="ECO:0000313" key="5">
    <source>
        <dbReference type="Proteomes" id="UP000182444"/>
    </source>
</evidence>